<dbReference type="SUPFAM" id="SSF89360">
    <property type="entry name" value="HesB-like domain"/>
    <property type="match status" value="1"/>
</dbReference>
<reference evidence="1 2" key="1">
    <citation type="journal article" date="2020" name="mSystems">
        <title>Defining Genomic and Predicted Metabolic Features of the Acetobacterium Genus.</title>
        <authorList>
            <person name="Ross D.E."/>
            <person name="Marshall C.W."/>
            <person name="Gulliver D."/>
            <person name="May H.D."/>
            <person name="Norman R.S."/>
        </authorList>
    </citation>
    <scope>NUCLEOTIDE SEQUENCE [LARGE SCALE GENOMIC DNA]</scope>
    <source>
        <strain evidence="1 2">DSM 8238</strain>
    </source>
</reference>
<dbReference type="Gene3D" id="2.60.300.12">
    <property type="entry name" value="HesB-like domain"/>
    <property type="match status" value="1"/>
</dbReference>
<evidence type="ECO:0008006" key="3">
    <source>
        <dbReference type="Google" id="ProtNLM"/>
    </source>
</evidence>
<sequence>MIITDEAKVLLTEMLKENGQDSLQASLQQGCCGTSLYFTFVNKKADDQPVVVNGINVLMEGEAVLKTNSVTIKTDDEGKLIVEDSAQSSGCC</sequence>
<dbReference type="RefSeq" id="WP_186843433.1">
    <property type="nucleotide sequence ID" value="NZ_WJBC01000034.1"/>
</dbReference>
<evidence type="ECO:0000313" key="2">
    <source>
        <dbReference type="Proteomes" id="UP000603234"/>
    </source>
</evidence>
<organism evidence="1 2">
    <name type="scientific">Acetobacterium fimetarium</name>
    <dbReference type="NCBI Taxonomy" id="52691"/>
    <lineage>
        <taxon>Bacteria</taxon>
        <taxon>Bacillati</taxon>
        <taxon>Bacillota</taxon>
        <taxon>Clostridia</taxon>
        <taxon>Eubacteriales</taxon>
        <taxon>Eubacteriaceae</taxon>
        <taxon>Acetobacterium</taxon>
    </lineage>
</organism>
<dbReference type="Proteomes" id="UP000603234">
    <property type="component" value="Unassembled WGS sequence"/>
</dbReference>
<evidence type="ECO:0000313" key="1">
    <source>
        <dbReference type="EMBL" id="MBC3805547.1"/>
    </source>
</evidence>
<gene>
    <name evidence="1" type="ORF">GH808_14105</name>
</gene>
<keyword evidence="2" id="KW-1185">Reference proteome</keyword>
<accession>A0ABR6WY58</accession>
<dbReference type="EMBL" id="WJBC01000034">
    <property type="protein sequence ID" value="MBC3805547.1"/>
    <property type="molecule type" value="Genomic_DNA"/>
</dbReference>
<name>A0ABR6WY58_9FIRM</name>
<proteinExistence type="predicted"/>
<comment type="caution">
    <text evidence="1">The sequence shown here is derived from an EMBL/GenBank/DDBJ whole genome shotgun (WGS) entry which is preliminary data.</text>
</comment>
<dbReference type="InterPro" id="IPR035903">
    <property type="entry name" value="HesB-like_dom_sf"/>
</dbReference>
<protein>
    <recommendedName>
        <fullName evidence="3">Fe-S cluster assembly iron-binding protein IscA</fullName>
    </recommendedName>
</protein>